<feature type="domain" description="DC1" evidence="2">
    <location>
        <begin position="8"/>
        <end position="52"/>
    </location>
</feature>
<dbReference type="PANTHER" id="PTHR46288">
    <property type="entry name" value="PHORBOL-ESTER/DAG-TYPE DOMAIN-CONTAINING PROTEIN"/>
    <property type="match status" value="1"/>
</dbReference>
<dbReference type="OMA" id="HPCCANP"/>
<dbReference type="PANTHER" id="PTHR46288:SF84">
    <property type="entry name" value="DC1 DOMAIN-CONTAINING PROTEIN"/>
    <property type="match status" value="1"/>
</dbReference>
<protein>
    <submittedName>
        <fullName evidence="3">Chromatin regulator PHD family</fullName>
    </submittedName>
    <submittedName>
        <fullName evidence="4">Putative DC1, C1-like, Zinc finger, RING/FYVE/PHD-type</fullName>
    </submittedName>
</protein>
<reference evidence="4" key="2">
    <citation type="submission" date="2017-02" db="EMBL/GenBank/DDBJ databases">
        <title>Sunflower complete genome.</title>
        <authorList>
            <person name="Langlade N."/>
            <person name="Munos S."/>
        </authorList>
    </citation>
    <scope>NUCLEOTIDE SEQUENCE [LARGE SCALE GENOMIC DNA]</scope>
    <source>
        <tissue evidence="4">Leaves</tissue>
    </source>
</reference>
<dbReference type="InParanoid" id="A0A251S111"/>
<dbReference type="EMBL" id="CM007905">
    <property type="protein sequence ID" value="OTF92304.1"/>
    <property type="molecule type" value="Genomic_DNA"/>
</dbReference>
<organism evidence="4 5">
    <name type="scientific">Helianthus annuus</name>
    <name type="common">Common sunflower</name>
    <dbReference type="NCBI Taxonomy" id="4232"/>
    <lineage>
        <taxon>Eukaryota</taxon>
        <taxon>Viridiplantae</taxon>
        <taxon>Streptophyta</taxon>
        <taxon>Embryophyta</taxon>
        <taxon>Tracheophyta</taxon>
        <taxon>Spermatophyta</taxon>
        <taxon>Magnoliopsida</taxon>
        <taxon>eudicotyledons</taxon>
        <taxon>Gunneridae</taxon>
        <taxon>Pentapetalae</taxon>
        <taxon>asterids</taxon>
        <taxon>campanulids</taxon>
        <taxon>Asterales</taxon>
        <taxon>Asteraceae</taxon>
        <taxon>Asteroideae</taxon>
        <taxon>Heliantheae alliance</taxon>
        <taxon>Heliantheae</taxon>
        <taxon>Helianthus</taxon>
    </lineage>
</organism>
<evidence type="ECO:0000313" key="5">
    <source>
        <dbReference type="Proteomes" id="UP000215914"/>
    </source>
</evidence>
<reference evidence="3 5" key="1">
    <citation type="journal article" date="2017" name="Nature">
        <title>The sunflower genome provides insights into oil metabolism, flowering and Asterid evolution.</title>
        <authorList>
            <person name="Badouin H."/>
            <person name="Gouzy J."/>
            <person name="Grassa C.J."/>
            <person name="Murat F."/>
            <person name="Staton S.E."/>
            <person name="Cottret L."/>
            <person name="Lelandais-Briere C."/>
            <person name="Owens G.L."/>
            <person name="Carrere S."/>
            <person name="Mayjonade B."/>
            <person name="Legrand L."/>
            <person name="Gill N."/>
            <person name="Kane N.C."/>
            <person name="Bowers J.E."/>
            <person name="Hubner S."/>
            <person name="Bellec A."/>
            <person name="Berard A."/>
            <person name="Berges H."/>
            <person name="Blanchet N."/>
            <person name="Boniface M.C."/>
            <person name="Brunel D."/>
            <person name="Catrice O."/>
            <person name="Chaidir N."/>
            <person name="Claudel C."/>
            <person name="Donnadieu C."/>
            <person name="Faraut T."/>
            <person name="Fievet G."/>
            <person name="Helmstetter N."/>
            <person name="King M."/>
            <person name="Knapp S.J."/>
            <person name="Lai Z."/>
            <person name="Le Paslier M.C."/>
            <person name="Lippi Y."/>
            <person name="Lorenzon L."/>
            <person name="Mandel J.R."/>
            <person name="Marage G."/>
            <person name="Marchand G."/>
            <person name="Marquand E."/>
            <person name="Bret-Mestries E."/>
            <person name="Morien E."/>
            <person name="Nambeesan S."/>
            <person name="Nguyen T."/>
            <person name="Pegot-Espagnet P."/>
            <person name="Pouilly N."/>
            <person name="Raftis F."/>
            <person name="Sallet E."/>
            <person name="Schiex T."/>
            <person name="Thomas J."/>
            <person name="Vandecasteele C."/>
            <person name="Vares D."/>
            <person name="Vear F."/>
            <person name="Vautrin S."/>
            <person name="Crespi M."/>
            <person name="Mangin B."/>
            <person name="Burke J.M."/>
            <person name="Salse J."/>
            <person name="Munos S."/>
            <person name="Vincourt P."/>
            <person name="Rieseberg L.H."/>
            <person name="Langlade N.B."/>
        </authorList>
    </citation>
    <scope>NUCLEOTIDE SEQUENCE [LARGE SCALE GENOMIC DNA]</scope>
    <source>
        <strain evidence="5">cv. SF193</strain>
        <tissue evidence="3">Leaves</tissue>
    </source>
</reference>
<gene>
    <name evidence="4" type="ORF">HannXRQ_Chr16g0520401</name>
    <name evidence="3" type="ORF">HanXRQr2_Chr16g0759701</name>
</gene>
<evidence type="ECO:0000313" key="4">
    <source>
        <dbReference type="EMBL" id="OTF92304.1"/>
    </source>
</evidence>
<keyword evidence="5" id="KW-1185">Reference proteome</keyword>
<dbReference type="InterPro" id="IPR004146">
    <property type="entry name" value="DC1"/>
</dbReference>
<dbReference type="Proteomes" id="UP000215914">
    <property type="component" value="Chromosome 16"/>
</dbReference>
<dbReference type="OrthoDB" id="1751421at2759"/>
<evidence type="ECO:0000259" key="2">
    <source>
        <dbReference type="Pfam" id="PF03107"/>
    </source>
</evidence>
<evidence type="ECO:0000256" key="1">
    <source>
        <dbReference type="ARBA" id="ARBA00022737"/>
    </source>
</evidence>
<feature type="domain" description="DC1" evidence="2">
    <location>
        <begin position="213"/>
        <end position="259"/>
    </location>
</feature>
<dbReference type="STRING" id="4232.A0A251S111"/>
<dbReference type="Gramene" id="mRNA:HanXRQr2_Chr16g0759701">
    <property type="protein sequence ID" value="CDS:HanXRQr2_Chr16g0759701.1"/>
    <property type="gene ID" value="HanXRQr2_Chr16g0759701"/>
</dbReference>
<dbReference type="EMBL" id="MNCJ02000331">
    <property type="protein sequence ID" value="KAF5760977.1"/>
    <property type="molecule type" value="Genomic_DNA"/>
</dbReference>
<feature type="domain" description="DC1" evidence="2">
    <location>
        <begin position="269"/>
        <end position="319"/>
    </location>
</feature>
<evidence type="ECO:0000313" key="3">
    <source>
        <dbReference type="EMBL" id="KAF5760977.1"/>
    </source>
</evidence>
<keyword evidence="1" id="KW-0677">Repeat</keyword>
<dbReference type="AlphaFoldDB" id="A0A251S111"/>
<name>A0A251S111_HELAN</name>
<accession>A0A251S111</accession>
<dbReference type="InterPro" id="IPR046349">
    <property type="entry name" value="C1-like_sf"/>
</dbReference>
<proteinExistence type="predicted"/>
<feature type="domain" description="DC1" evidence="2">
    <location>
        <begin position="62"/>
        <end position="110"/>
    </location>
</feature>
<sequence>MDQGYKHFSHLHNLVMHQMPEGTEVSCSGCHSSGTGTVYVCWQCNFFLHDQCYRATRSLKHPSHPLHSLTLVPYPTYPSNSFYCDSCRIKGTGFSYSCADCEFDLHVQCAYSISGATSWNGVHNSNMANNVPFVSVAHNIHSNLNDHAYVNSIPPGYPSSIPTTQNPSISHVQYHSNPHDHAYVNSIPPGRQNSIPTAPNPSISTPTSSIIHFSHPHNLSIVNLNKENKVVCSGCEDNLIGKGFSCSEPNCNFHLHESCFHLKKEIYHKSHLGHALKLLPFTPYNNKNGEFTCNACFGNGRGFTYHCSVCKFDLHVQCVSLPETVKRADHEHALKLFYSCPVKGEEFTVSCDVCQGAIQKDRWAYYCESCDFETHLGCVNSEKRENESVMDTQVQLQRLQLEMQMNQQLAQMIAGMGASIASLAP</sequence>
<feature type="domain" description="DC1" evidence="2">
    <location>
        <begin position="330"/>
        <end position="379"/>
    </location>
</feature>
<dbReference type="Pfam" id="PF03107">
    <property type="entry name" value="C1_2"/>
    <property type="match status" value="5"/>
</dbReference>
<dbReference type="SUPFAM" id="SSF57889">
    <property type="entry name" value="Cysteine-rich domain"/>
    <property type="match status" value="2"/>
</dbReference>
<reference evidence="3" key="3">
    <citation type="submission" date="2020-06" db="EMBL/GenBank/DDBJ databases">
        <title>Helianthus annuus Genome sequencing and assembly Release 2.</title>
        <authorList>
            <person name="Gouzy J."/>
            <person name="Langlade N."/>
            <person name="Munos S."/>
        </authorList>
    </citation>
    <scope>NUCLEOTIDE SEQUENCE</scope>
    <source>
        <tissue evidence="3">Leaves</tissue>
    </source>
</reference>